<proteinExistence type="predicted"/>
<evidence type="ECO:0000256" key="2">
    <source>
        <dbReference type="ARBA" id="ARBA00022448"/>
    </source>
</evidence>
<protein>
    <submittedName>
        <fullName evidence="10">Bestrophin, RFP-TM, chloride channel-domain-containing protein</fullName>
    </submittedName>
</protein>
<evidence type="ECO:0000256" key="3">
    <source>
        <dbReference type="ARBA" id="ARBA00022475"/>
    </source>
</evidence>
<feature type="transmembrane region" description="Helical" evidence="9">
    <location>
        <begin position="36"/>
        <end position="57"/>
    </location>
</feature>
<dbReference type="PANTHER" id="PTHR33281">
    <property type="entry name" value="UPF0187 PROTEIN YNEE"/>
    <property type="match status" value="1"/>
</dbReference>
<evidence type="ECO:0000256" key="7">
    <source>
        <dbReference type="ARBA" id="ARBA00023136"/>
    </source>
</evidence>
<feature type="region of interest" description="Disordered" evidence="8">
    <location>
        <begin position="195"/>
        <end position="227"/>
    </location>
</feature>
<keyword evidence="6" id="KW-0406">Ion transport</keyword>
<dbReference type="GO" id="GO:0005886">
    <property type="term" value="C:plasma membrane"/>
    <property type="evidence" value="ECO:0007669"/>
    <property type="project" value="UniProtKB-SubCell"/>
</dbReference>
<evidence type="ECO:0000313" key="10">
    <source>
        <dbReference type="EMBL" id="KAF6760426.1"/>
    </source>
</evidence>
<dbReference type="Proteomes" id="UP000521943">
    <property type="component" value="Unassembled WGS sequence"/>
</dbReference>
<dbReference type="EMBL" id="JACGCI010000012">
    <property type="protein sequence ID" value="KAF6760426.1"/>
    <property type="molecule type" value="Genomic_DNA"/>
</dbReference>
<dbReference type="OrthoDB" id="1368at2759"/>
<evidence type="ECO:0000256" key="8">
    <source>
        <dbReference type="SAM" id="MobiDB-lite"/>
    </source>
</evidence>
<evidence type="ECO:0000313" key="11">
    <source>
        <dbReference type="Proteomes" id="UP000521943"/>
    </source>
</evidence>
<evidence type="ECO:0000256" key="1">
    <source>
        <dbReference type="ARBA" id="ARBA00004651"/>
    </source>
</evidence>
<evidence type="ECO:0000256" key="4">
    <source>
        <dbReference type="ARBA" id="ARBA00022692"/>
    </source>
</evidence>
<evidence type="ECO:0000256" key="6">
    <source>
        <dbReference type="ARBA" id="ARBA00023065"/>
    </source>
</evidence>
<dbReference type="GO" id="GO:0005254">
    <property type="term" value="F:chloride channel activity"/>
    <property type="evidence" value="ECO:0007669"/>
    <property type="project" value="InterPro"/>
</dbReference>
<reference evidence="10 11" key="1">
    <citation type="submission" date="2020-07" db="EMBL/GenBank/DDBJ databases">
        <title>Comparative genomics of pyrophilous fungi reveals a link between fire events and developmental genes.</title>
        <authorList>
            <consortium name="DOE Joint Genome Institute"/>
            <person name="Steindorff A.S."/>
            <person name="Carver A."/>
            <person name="Calhoun S."/>
            <person name="Stillman K."/>
            <person name="Liu H."/>
            <person name="Lipzen A."/>
            <person name="Pangilinan J."/>
            <person name="Labutti K."/>
            <person name="Bruns T.D."/>
            <person name="Grigoriev I.V."/>
        </authorList>
    </citation>
    <scope>NUCLEOTIDE SEQUENCE [LARGE SCALE GENOMIC DNA]</scope>
    <source>
        <strain evidence="10 11">CBS 144469</strain>
    </source>
</reference>
<feature type="compositionally biased region" description="Polar residues" evidence="8">
    <location>
        <begin position="240"/>
        <end position="262"/>
    </location>
</feature>
<dbReference type="InterPro" id="IPR044669">
    <property type="entry name" value="YneE/VCCN1/2-like"/>
</dbReference>
<dbReference type="PANTHER" id="PTHR33281:SF19">
    <property type="entry name" value="VOLTAGE-DEPENDENT ANION CHANNEL-FORMING PROTEIN YNEE"/>
    <property type="match status" value="1"/>
</dbReference>
<dbReference type="AlphaFoldDB" id="A0A8H6IAS3"/>
<gene>
    <name evidence="10" type="ORF">DFP72DRAFT_1062813</name>
</gene>
<evidence type="ECO:0000256" key="9">
    <source>
        <dbReference type="SAM" id="Phobius"/>
    </source>
</evidence>
<accession>A0A8H6IAS3</accession>
<keyword evidence="7 9" id="KW-0472">Membrane</keyword>
<keyword evidence="5 9" id="KW-1133">Transmembrane helix</keyword>
<feature type="transmembrane region" description="Helical" evidence="9">
    <location>
        <begin position="69"/>
        <end position="89"/>
    </location>
</feature>
<keyword evidence="2" id="KW-0813">Transport</keyword>
<comment type="caution">
    <text evidence="10">The sequence shown here is derived from an EMBL/GenBank/DDBJ whole genome shotgun (WGS) entry which is preliminary data.</text>
</comment>
<feature type="transmembrane region" description="Helical" evidence="9">
    <location>
        <begin position="387"/>
        <end position="406"/>
    </location>
</feature>
<comment type="subcellular location">
    <subcellularLocation>
        <location evidence="1">Cell membrane</location>
        <topology evidence="1">Multi-pass membrane protein</topology>
    </subcellularLocation>
</comment>
<evidence type="ECO:0000256" key="5">
    <source>
        <dbReference type="ARBA" id="ARBA00022989"/>
    </source>
</evidence>
<feature type="transmembrane region" description="Helical" evidence="9">
    <location>
        <begin position="412"/>
        <end position="431"/>
    </location>
</feature>
<feature type="region of interest" description="Disordered" evidence="8">
    <location>
        <begin position="1"/>
        <end position="23"/>
    </location>
</feature>
<keyword evidence="4 9" id="KW-0812">Transmembrane</keyword>
<sequence length="512" mass="57503">MASQTLHRTDTLRHTGFRGPDPFAPRKRPRFSFIDALLATALFQCWHILVFFTAWSAAVTALNHRGKNITLEPILLTVVGTVLGFVISYRTTSAFERYNEGRRAWSQIVHSSRTFSRLVWFHVPNGTGVTPEKTEELKARALVEKKTVINLLEAFAVAVKHYLRGEDGIYYKDLYYLVKFLPAYALPAGMPSQTDLTNNEIESPSPIASPHNDPEKGEPEDDNDLHDLGLTRVKLPDVATSPTKSARASGRRTSFSHVSPRSDSMGHRIVVPPAEEEAHLYPSSMPPSYTIFDLFPFSLLIGLVSRTGHEVKGKKAARIRAKMKQKTISHNLPLEISLYLSSYIASLEARKICNDPTTNALHATLNTLVESLTDLERILTTPVPFSYFIHLWVVTVIYCLALPLQIWNIMHWMTIPATAIISFIFLGFLVAGEEIENPFGYDKNDLNLDHFTQNIIRSELKAVTSAPPPDPARWAFGAENNLLFAADLNDRVPPQEWVDRGFRDILTALSRS</sequence>
<dbReference type="Pfam" id="PF25539">
    <property type="entry name" value="Bestrophin_2"/>
    <property type="match status" value="2"/>
</dbReference>
<keyword evidence="11" id="KW-1185">Reference proteome</keyword>
<name>A0A8H6IAS3_9AGAR</name>
<feature type="region of interest" description="Disordered" evidence="8">
    <location>
        <begin position="239"/>
        <end position="266"/>
    </location>
</feature>
<keyword evidence="3" id="KW-1003">Cell membrane</keyword>
<organism evidence="10 11">
    <name type="scientific">Ephemerocybe angulata</name>
    <dbReference type="NCBI Taxonomy" id="980116"/>
    <lineage>
        <taxon>Eukaryota</taxon>
        <taxon>Fungi</taxon>
        <taxon>Dikarya</taxon>
        <taxon>Basidiomycota</taxon>
        <taxon>Agaricomycotina</taxon>
        <taxon>Agaricomycetes</taxon>
        <taxon>Agaricomycetidae</taxon>
        <taxon>Agaricales</taxon>
        <taxon>Agaricineae</taxon>
        <taxon>Psathyrellaceae</taxon>
        <taxon>Ephemerocybe</taxon>
    </lineage>
</organism>